<comment type="caution">
    <text evidence="1">The sequence shown here is derived from an EMBL/GenBank/DDBJ whole genome shotgun (WGS) entry which is preliminary data.</text>
</comment>
<organism evidence="1 2">
    <name type="scientific">Robertmurraya beringensis</name>
    <dbReference type="NCBI Taxonomy" id="641660"/>
    <lineage>
        <taxon>Bacteria</taxon>
        <taxon>Bacillati</taxon>
        <taxon>Bacillota</taxon>
        <taxon>Bacilli</taxon>
        <taxon>Bacillales</taxon>
        <taxon>Bacillaceae</taxon>
        <taxon>Robertmurraya</taxon>
    </lineage>
</organism>
<dbReference type="Proteomes" id="UP001589738">
    <property type="component" value="Unassembled WGS sequence"/>
</dbReference>
<sequence length="74" mass="8769">LLFRVMMPMIRHNEAFRKLHEYYTNRKENPLRKKQSIVVLCGKLLKVLHGICTKHKAFDAQRMMKDIPSLAEAM</sequence>
<reference evidence="1 2" key="1">
    <citation type="submission" date="2024-09" db="EMBL/GenBank/DDBJ databases">
        <authorList>
            <person name="Sun Q."/>
            <person name="Mori K."/>
        </authorList>
    </citation>
    <scope>NUCLEOTIDE SEQUENCE [LARGE SCALE GENOMIC DNA]</scope>
    <source>
        <strain evidence="1 2">CGMCC 1.9126</strain>
    </source>
</reference>
<name>A0ABV6KVL4_9BACI</name>
<proteinExistence type="predicted"/>
<dbReference type="EMBL" id="JBHLUU010000035">
    <property type="protein sequence ID" value="MFC0475918.1"/>
    <property type="molecule type" value="Genomic_DNA"/>
</dbReference>
<feature type="non-terminal residue" evidence="1">
    <location>
        <position position="1"/>
    </location>
</feature>
<accession>A0ABV6KVL4</accession>
<protein>
    <submittedName>
        <fullName evidence="1">IS110 family transposase</fullName>
    </submittedName>
</protein>
<gene>
    <name evidence="1" type="ORF">ACFFHF_11745</name>
</gene>
<evidence type="ECO:0000313" key="2">
    <source>
        <dbReference type="Proteomes" id="UP001589738"/>
    </source>
</evidence>
<keyword evidence="2" id="KW-1185">Reference proteome</keyword>
<evidence type="ECO:0000313" key="1">
    <source>
        <dbReference type="EMBL" id="MFC0475918.1"/>
    </source>
</evidence>